<accession>A0ABV9NG00</accession>
<dbReference type="EMBL" id="JBHSGG010000007">
    <property type="protein sequence ID" value="MFC4727272.1"/>
    <property type="molecule type" value="Genomic_DNA"/>
</dbReference>
<feature type="signal peptide" evidence="1">
    <location>
        <begin position="1"/>
        <end position="19"/>
    </location>
</feature>
<name>A0ABV9NG00_9GAMM</name>
<sequence length="335" mass="36594">MRLLLLVLLSLPFAARALAADPPAEQPVLLAPVVVSGLQPGPGMWRVHHGEHVLHVLATVRPLPRDIEWDAHEVEAVIAQAQEVLGAPTVKLRSDRGRLRSMLLLPALLRARRDPDGRSLEAQVPPEDYARWTVLKARYIGRDRAVERRRPLLAAQALYEAAIEDVGLSQRSVVRPVVRRAARRHDVPRTEVAVELEIANLKEAVRGLAAARLDDLDCFRSTLARIETDLDAMRRRANAWAVGDIGALRTLAEEEQLDACLAAVTESAIAERLGATDLRGRMRSAWIAEAERALAANPVTFASMPAYELLAEDGPLATLAARGYRVEAPGAAGTD</sequence>
<evidence type="ECO:0000256" key="1">
    <source>
        <dbReference type="SAM" id="SignalP"/>
    </source>
</evidence>
<dbReference type="RefSeq" id="WP_377003294.1">
    <property type="nucleotide sequence ID" value="NZ_JBHSGG010000007.1"/>
</dbReference>
<reference evidence="3" key="1">
    <citation type="journal article" date="2019" name="Int. J. Syst. Evol. Microbiol.">
        <title>The Global Catalogue of Microorganisms (GCM) 10K type strain sequencing project: providing services to taxonomists for standard genome sequencing and annotation.</title>
        <authorList>
            <consortium name="The Broad Institute Genomics Platform"/>
            <consortium name="The Broad Institute Genome Sequencing Center for Infectious Disease"/>
            <person name="Wu L."/>
            <person name="Ma J."/>
        </authorList>
    </citation>
    <scope>NUCLEOTIDE SEQUENCE [LARGE SCALE GENOMIC DNA]</scope>
    <source>
        <strain evidence="3">CGMCC 1.13574</strain>
    </source>
</reference>
<comment type="caution">
    <text evidence="2">The sequence shown here is derived from an EMBL/GenBank/DDBJ whole genome shotgun (WGS) entry which is preliminary data.</text>
</comment>
<keyword evidence="1" id="KW-0732">Signal</keyword>
<feature type="chain" id="PRO_5046556683" evidence="1">
    <location>
        <begin position="20"/>
        <end position="335"/>
    </location>
</feature>
<gene>
    <name evidence="2" type="ORF">ACFO3Q_03700</name>
</gene>
<dbReference type="InterPro" id="IPR002816">
    <property type="entry name" value="TraB/PrgY/GumN_fam"/>
</dbReference>
<dbReference type="Proteomes" id="UP001595892">
    <property type="component" value="Unassembled WGS sequence"/>
</dbReference>
<dbReference type="CDD" id="cd14788">
    <property type="entry name" value="GumN"/>
    <property type="match status" value="1"/>
</dbReference>
<keyword evidence="3" id="KW-1185">Reference proteome</keyword>
<organism evidence="2 3">
    <name type="scientific">Coralloluteibacterium thermophilum</name>
    <dbReference type="NCBI Taxonomy" id="2707049"/>
    <lineage>
        <taxon>Bacteria</taxon>
        <taxon>Pseudomonadati</taxon>
        <taxon>Pseudomonadota</taxon>
        <taxon>Gammaproteobacteria</taxon>
        <taxon>Lysobacterales</taxon>
        <taxon>Lysobacteraceae</taxon>
        <taxon>Coralloluteibacterium</taxon>
    </lineage>
</organism>
<evidence type="ECO:0000313" key="3">
    <source>
        <dbReference type="Proteomes" id="UP001595892"/>
    </source>
</evidence>
<protein>
    <submittedName>
        <fullName evidence="2">TraB/GumN family protein</fullName>
    </submittedName>
</protein>
<proteinExistence type="predicted"/>
<evidence type="ECO:0000313" key="2">
    <source>
        <dbReference type="EMBL" id="MFC4727272.1"/>
    </source>
</evidence>
<dbReference type="Pfam" id="PF01963">
    <property type="entry name" value="TraB_PrgY_gumN"/>
    <property type="match status" value="1"/>
</dbReference>